<sequence>MENRERAKKQELSLMGGPRNPYNFPRSAVCDRRLQGAFSSIERATCTVEDLFALPQALPPPRNRETTKNDVSSFGLVKFTCSRS</sequence>
<keyword evidence="2" id="KW-1185">Reference proteome</keyword>
<gene>
    <name evidence="1" type="ORF">FisN_27Lu112</name>
</gene>
<comment type="caution">
    <text evidence="1">The sequence shown here is derived from an EMBL/GenBank/DDBJ whole genome shotgun (WGS) entry which is preliminary data.</text>
</comment>
<reference evidence="1 2" key="1">
    <citation type="journal article" date="2015" name="Plant Cell">
        <title>Oil accumulation by the oleaginous diatom Fistulifera solaris as revealed by the genome and transcriptome.</title>
        <authorList>
            <person name="Tanaka T."/>
            <person name="Maeda Y."/>
            <person name="Veluchamy A."/>
            <person name="Tanaka M."/>
            <person name="Abida H."/>
            <person name="Marechal E."/>
            <person name="Bowler C."/>
            <person name="Muto M."/>
            <person name="Sunaga Y."/>
            <person name="Tanaka M."/>
            <person name="Yoshino T."/>
            <person name="Taniguchi T."/>
            <person name="Fukuda Y."/>
            <person name="Nemoto M."/>
            <person name="Matsumoto M."/>
            <person name="Wong P.S."/>
            <person name="Aburatani S."/>
            <person name="Fujibuchi W."/>
        </authorList>
    </citation>
    <scope>NUCLEOTIDE SEQUENCE [LARGE SCALE GENOMIC DNA]</scope>
    <source>
        <strain evidence="1 2">JPCC DA0580</strain>
    </source>
</reference>
<dbReference type="EMBL" id="BDSP01000104">
    <property type="protein sequence ID" value="GAX16362.1"/>
    <property type="molecule type" value="Genomic_DNA"/>
</dbReference>
<dbReference type="AlphaFoldDB" id="A0A1Z5JR92"/>
<protein>
    <submittedName>
        <fullName evidence="1">Uncharacterized protein</fullName>
    </submittedName>
</protein>
<organism evidence="1 2">
    <name type="scientific">Fistulifera solaris</name>
    <name type="common">Oleaginous diatom</name>
    <dbReference type="NCBI Taxonomy" id="1519565"/>
    <lineage>
        <taxon>Eukaryota</taxon>
        <taxon>Sar</taxon>
        <taxon>Stramenopiles</taxon>
        <taxon>Ochrophyta</taxon>
        <taxon>Bacillariophyta</taxon>
        <taxon>Bacillariophyceae</taxon>
        <taxon>Bacillariophycidae</taxon>
        <taxon>Naviculales</taxon>
        <taxon>Naviculaceae</taxon>
        <taxon>Fistulifera</taxon>
    </lineage>
</organism>
<evidence type="ECO:0000313" key="1">
    <source>
        <dbReference type="EMBL" id="GAX16362.1"/>
    </source>
</evidence>
<evidence type="ECO:0000313" key="2">
    <source>
        <dbReference type="Proteomes" id="UP000198406"/>
    </source>
</evidence>
<dbReference type="InParanoid" id="A0A1Z5JR92"/>
<accession>A0A1Z5JR92</accession>
<name>A0A1Z5JR92_FISSO</name>
<dbReference type="Proteomes" id="UP000198406">
    <property type="component" value="Unassembled WGS sequence"/>
</dbReference>
<proteinExistence type="predicted"/>